<protein>
    <submittedName>
        <fullName evidence="2">Serine hydrolase</fullName>
    </submittedName>
</protein>
<gene>
    <name evidence="2" type="ORF">C5Y98_29700</name>
</gene>
<organism evidence="2 3">
    <name type="scientific">Blastopirellula marina</name>
    <dbReference type="NCBI Taxonomy" id="124"/>
    <lineage>
        <taxon>Bacteria</taxon>
        <taxon>Pseudomonadati</taxon>
        <taxon>Planctomycetota</taxon>
        <taxon>Planctomycetia</taxon>
        <taxon>Pirellulales</taxon>
        <taxon>Pirellulaceae</taxon>
        <taxon>Blastopirellula</taxon>
    </lineage>
</organism>
<dbReference type="AlphaFoldDB" id="A0A2S8F322"/>
<comment type="caution">
    <text evidence="2">The sequence shown here is derived from an EMBL/GenBank/DDBJ whole genome shotgun (WGS) entry which is preliminary data.</text>
</comment>
<name>A0A2S8F322_9BACT</name>
<accession>A0A2S8F322</accession>
<dbReference type="GO" id="GO:0016787">
    <property type="term" value="F:hydrolase activity"/>
    <property type="evidence" value="ECO:0007669"/>
    <property type="project" value="UniProtKB-KW"/>
</dbReference>
<dbReference type="InterPro" id="IPR050789">
    <property type="entry name" value="Diverse_Enzym_Activities"/>
</dbReference>
<proteinExistence type="predicted"/>
<dbReference type="RefSeq" id="WP_105360048.1">
    <property type="nucleotide sequence ID" value="NZ_PUIB01000030.1"/>
</dbReference>
<dbReference type="Gene3D" id="3.40.710.10">
    <property type="entry name" value="DD-peptidase/beta-lactamase superfamily"/>
    <property type="match status" value="1"/>
</dbReference>
<dbReference type="InterPro" id="IPR012338">
    <property type="entry name" value="Beta-lactam/transpept-like"/>
</dbReference>
<dbReference type="PANTHER" id="PTHR43283">
    <property type="entry name" value="BETA-LACTAMASE-RELATED"/>
    <property type="match status" value="1"/>
</dbReference>
<dbReference type="Pfam" id="PF00144">
    <property type="entry name" value="Beta-lactamase"/>
    <property type="match status" value="1"/>
</dbReference>
<dbReference type="OrthoDB" id="9801430at2"/>
<feature type="domain" description="Beta-lactamase-related" evidence="1">
    <location>
        <begin position="86"/>
        <end position="367"/>
    </location>
</feature>
<dbReference type="InterPro" id="IPR001466">
    <property type="entry name" value="Beta-lactam-related"/>
</dbReference>
<evidence type="ECO:0000259" key="1">
    <source>
        <dbReference type="Pfam" id="PF00144"/>
    </source>
</evidence>
<evidence type="ECO:0000313" key="3">
    <source>
        <dbReference type="Proteomes" id="UP000239388"/>
    </source>
</evidence>
<reference evidence="2 3" key="1">
    <citation type="submission" date="2018-02" db="EMBL/GenBank/DDBJ databases">
        <title>Comparative genomes isolates from brazilian mangrove.</title>
        <authorList>
            <person name="Araujo J.E."/>
            <person name="Taketani R.G."/>
            <person name="Silva M.C.P."/>
            <person name="Loureco M.V."/>
            <person name="Andreote F.D."/>
        </authorList>
    </citation>
    <scope>NUCLEOTIDE SEQUENCE [LARGE SCALE GENOMIC DNA]</scope>
    <source>
        <strain evidence="2 3">NAP PRIS-MGV</strain>
    </source>
</reference>
<dbReference type="Proteomes" id="UP000239388">
    <property type="component" value="Unassembled WGS sequence"/>
</dbReference>
<keyword evidence="2" id="KW-0378">Hydrolase</keyword>
<evidence type="ECO:0000313" key="2">
    <source>
        <dbReference type="EMBL" id="PQO26565.1"/>
    </source>
</evidence>
<dbReference type="SUPFAM" id="SSF56601">
    <property type="entry name" value="beta-lactamase/transpeptidase-like"/>
    <property type="match status" value="1"/>
</dbReference>
<dbReference type="EMBL" id="PUIB01000030">
    <property type="protein sequence ID" value="PQO26565.1"/>
    <property type="molecule type" value="Genomic_DNA"/>
</dbReference>
<dbReference type="PANTHER" id="PTHR43283:SF7">
    <property type="entry name" value="BETA-LACTAMASE-RELATED DOMAIN-CONTAINING PROTEIN"/>
    <property type="match status" value="1"/>
</dbReference>
<sequence>MVALQSHGSGIAAPMRSRLLYLSTLLMKSSLSIACWMVWLCWSGFAVRADEIYFPPQSGEWETVEPAAVGWDAAGLQKALDYAQSQRSTGVVVLYRGRILAEGNWQPREKDSGLLNRLLQRGASERGVEDVASAQKSVTSFLVGVAQEKGLLSLDDSVSKYLGESWAEGKPEEVRAIKIRHLLEMTSGLNEQLKVQHPAGSKWQYNTAAYAKTVDVLEKAAGMDRRQLTEKWLTGPIGMTDSTWIARRTGAANSFGFATTARDLARFGLLVAAEGHWGTQVVLADQKYLAAATHSSQRLNPFYGYLWWVNNDAFSAAARLQTPTAPADMFSAKGALGRRCYVVPSLDLVVTRLGNNPGNAAQFDARFWELLMAAAPKK</sequence>